<dbReference type="EC" id="2.7.7.7" evidence="1"/>
<reference evidence="11" key="2">
    <citation type="journal article" date="2021" name="PeerJ">
        <title>Extensive microbial diversity within the chicken gut microbiome revealed by metagenomics and culture.</title>
        <authorList>
            <person name="Gilroy R."/>
            <person name="Ravi A."/>
            <person name="Getino M."/>
            <person name="Pursley I."/>
            <person name="Horton D.L."/>
            <person name="Alikhan N.F."/>
            <person name="Baker D."/>
            <person name="Gharbi K."/>
            <person name="Hall N."/>
            <person name="Watson M."/>
            <person name="Adriaenssens E.M."/>
            <person name="Foster-Nyarko E."/>
            <person name="Jarju S."/>
            <person name="Secka A."/>
            <person name="Antonio M."/>
            <person name="Oren A."/>
            <person name="Chaudhuri R.R."/>
            <person name="La Ragione R."/>
            <person name="Hildebrand F."/>
            <person name="Pallen M.J."/>
        </authorList>
    </citation>
    <scope>NUCLEOTIDE SEQUENCE</scope>
    <source>
        <strain evidence="11">ChiSxjej1B13-7041</strain>
    </source>
</reference>
<dbReference type="GO" id="GO:0003887">
    <property type="term" value="F:DNA-directed DNA polymerase activity"/>
    <property type="evidence" value="ECO:0007669"/>
    <property type="project" value="UniProtKB-KW"/>
</dbReference>
<keyword evidence="5" id="KW-0235">DNA replication</keyword>
<gene>
    <name evidence="11" type="primary">holA</name>
    <name evidence="11" type="ORF">IAB98_01875</name>
</gene>
<reference evidence="11" key="1">
    <citation type="submission" date="2020-10" db="EMBL/GenBank/DDBJ databases">
        <authorList>
            <person name="Gilroy R."/>
        </authorList>
    </citation>
    <scope>NUCLEOTIDE SEQUENCE</scope>
    <source>
        <strain evidence="11">ChiSxjej1B13-7041</strain>
    </source>
</reference>
<feature type="domain" description="DNA polymerase III delta N-terminal" evidence="9">
    <location>
        <begin position="17"/>
        <end position="130"/>
    </location>
</feature>
<dbReference type="Gene3D" id="3.40.50.300">
    <property type="entry name" value="P-loop containing nucleotide triphosphate hydrolases"/>
    <property type="match status" value="1"/>
</dbReference>
<dbReference type="InterPro" id="IPR010372">
    <property type="entry name" value="DNA_pol3_delta_N"/>
</dbReference>
<protein>
    <recommendedName>
        <fullName evidence="2">DNA polymerase III subunit delta</fullName>
        <ecNumber evidence="1">2.7.7.7</ecNumber>
    </recommendedName>
</protein>
<evidence type="ECO:0000313" key="11">
    <source>
        <dbReference type="EMBL" id="HIR92155.1"/>
    </source>
</evidence>
<organism evidence="11 12">
    <name type="scientific">Candidatus Egerieimonas intestinavium</name>
    <dbReference type="NCBI Taxonomy" id="2840777"/>
    <lineage>
        <taxon>Bacteria</taxon>
        <taxon>Bacillati</taxon>
        <taxon>Bacillota</taxon>
        <taxon>Clostridia</taxon>
        <taxon>Lachnospirales</taxon>
        <taxon>Lachnospiraceae</taxon>
        <taxon>Lachnospiraceae incertae sedis</taxon>
        <taxon>Candidatus Egerieimonas</taxon>
    </lineage>
</organism>
<proteinExistence type="inferred from homology"/>
<comment type="similarity">
    <text evidence="7">Belongs to the DNA polymerase HolA subunit family.</text>
</comment>
<keyword evidence="4 11" id="KW-0548">Nucleotidyltransferase</keyword>
<dbReference type="EMBL" id="DVHU01000016">
    <property type="protein sequence ID" value="HIR92155.1"/>
    <property type="molecule type" value="Genomic_DNA"/>
</dbReference>
<evidence type="ECO:0000256" key="7">
    <source>
        <dbReference type="ARBA" id="ARBA00034754"/>
    </source>
</evidence>
<dbReference type="InterPro" id="IPR005790">
    <property type="entry name" value="DNA_polIII_delta"/>
</dbReference>
<comment type="caution">
    <text evidence="11">The sequence shown here is derived from an EMBL/GenBank/DDBJ whole genome shotgun (WGS) entry which is preliminary data.</text>
</comment>
<dbReference type="GO" id="GO:0009360">
    <property type="term" value="C:DNA polymerase III complex"/>
    <property type="evidence" value="ECO:0007669"/>
    <property type="project" value="InterPro"/>
</dbReference>
<dbReference type="NCBIfam" id="TIGR01128">
    <property type="entry name" value="holA"/>
    <property type="match status" value="1"/>
</dbReference>
<dbReference type="Proteomes" id="UP000886841">
    <property type="component" value="Unassembled WGS sequence"/>
</dbReference>
<name>A0A9D1JEX9_9FIRM</name>
<feature type="domain" description="DNA polymerase III delta subunit-like C-terminal" evidence="10">
    <location>
        <begin position="204"/>
        <end position="323"/>
    </location>
</feature>
<sequence>MKSVIEDIKTGNFKQIYLFTGQEDYLRLQYRDKLCKALMPEGESMNFSRFQGKGTDIQEVISLGETMPFFAPRRLIVLEDTGFFKSACPDLPEYLERLPEYLYLLFVETEVDKRNKLYKAVKKLGRVVEFGVQDDRTLTRWVLGMLKRENKKITQQDMELLLLCTGNDMGNIEREVDKLLCYTMDREVITAEDIQAVCTTRTTNKIFDMVRAVTERNQKKALQLYYDLLALKEPPMRILFLLARQFRQLLQVKELSQEGLDQSAIASKLGIQGFVARNCSNLARSYTKEALEQAVEDFTQAEEDVKTGKLGDVLSVELLIVKYSDAIDKKFGTKS</sequence>
<dbReference type="InterPro" id="IPR008921">
    <property type="entry name" value="DNA_pol3_clamp-load_cplx_C"/>
</dbReference>
<evidence type="ECO:0000256" key="5">
    <source>
        <dbReference type="ARBA" id="ARBA00022705"/>
    </source>
</evidence>
<keyword evidence="6" id="KW-0239">DNA-directed DNA polymerase</keyword>
<dbReference type="SUPFAM" id="SSF52540">
    <property type="entry name" value="P-loop containing nucleoside triphosphate hydrolases"/>
    <property type="match status" value="1"/>
</dbReference>
<dbReference type="InterPro" id="IPR027417">
    <property type="entry name" value="P-loop_NTPase"/>
</dbReference>
<evidence type="ECO:0000256" key="2">
    <source>
        <dbReference type="ARBA" id="ARBA00017703"/>
    </source>
</evidence>
<dbReference type="GO" id="GO:0003677">
    <property type="term" value="F:DNA binding"/>
    <property type="evidence" value="ECO:0007669"/>
    <property type="project" value="InterPro"/>
</dbReference>
<dbReference type="PANTHER" id="PTHR34388">
    <property type="entry name" value="DNA POLYMERASE III SUBUNIT DELTA"/>
    <property type="match status" value="1"/>
</dbReference>
<dbReference type="Pfam" id="PF21694">
    <property type="entry name" value="DNA_pol3_delta_C"/>
    <property type="match status" value="1"/>
</dbReference>
<keyword evidence="3 11" id="KW-0808">Transferase</keyword>
<dbReference type="Gene3D" id="1.20.272.10">
    <property type="match status" value="1"/>
</dbReference>
<dbReference type="Pfam" id="PF06144">
    <property type="entry name" value="DNA_pol3_delta"/>
    <property type="match status" value="1"/>
</dbReference>
<evidence type="ECO:0000259" key="10">
    <source>
        <dbReference type="Pfam" id="PF21694"/>
    </source>
</evidence>
<dbReference type="Gene3D" id="1.10.8.60">
    <property type="match status" value="1"/>
</dbReference>
<evidence type="ECO:0000256" key="8">
    <source>
        <dbReference type="ARBA" id="ARBA00049244"/>
    </source>
</evidence>
<accession>A0A9D1JEX9</accession>
<dbReference type="SUPFAM" id="SSF48019">
    <property type="entry name" value="post-AAA+ oligomerization domain-like"/>
    <property type="match status" value="1"/>
</dbReference>
<dbReference type="AlphaFoldDB" id="A0A9D1JEX9"/>
<dbReference type="GO" id="GO:0006261">
    <property type="term" value="P:DNA-templated DNA replication"/>
    <property type="evidence" value="ECO:0007669"/>
    <property type="project" value="TreeGrafter"/>
</dbReference>
<dbReference type="InterPro" id="IPR048466">
    <property type="entry name" value="DNA_pol3_delta-like_C"/>
</dbReference>
<evidence type="ECO:0000259" key="9">
    <source>
        <dbReference type="Pfam" id="PF06144"/>
    </source>
</evidence>
<evidence type="ECO:0000256" key="6">
    <source>
        <dbReference type="ARBA" id="ARBA00022932"/>
    </source>
</evidence>
<evidence type="ECO:0000256" key="1">
    <source>
        <dbReference type="ARBA" id="ARBA00012417"/>
    </source>
</evidence>
<evidence type="ECO:0000256" key="3">
    <source>
        <dbReference type="ARBA" id="ARBA00022679"/>
    </source>
</evidence>
<dbReference type="PANTHER" id="PTHR34388:SF1">
    <property type="entry name" value="DNA POLYMERASE III SUBUNIT DELTA"/>
    <property type="match status" value="1"/>
</dbReference>
<comment type="catalytic activity">
    <reaction evidence="8">
        <text>DNA(n) + a 2'-deoxyribonucleoside 5'-triphosphate = DNA(n+1) + diphosphate</text>
        <dbReference type="Rhea" id="RHEA:22508"/>
        <dbReference type="Rhea" id="RHEA-COMP:17339"/>
        <dbReference type="Rhea" id="RHEA-COMP:17340"/>
        <dbReference type="ChEBI" id="CHEBI:33019"/>
        <dbReference type="ChEBI" id="CHEBI:61560"/>
        <dbReference type="ChEBI" id="CHEBI:173112"/>
        <dbReference type="EC" id="2.7.7.7"/>
    </reaction>
</comment>
<evidence type="ECO:0000313" key="12">
    <source>
        <dbReference type="Proteomes" id="UP000886841"/>
    </source>
</evidence>
<evidence type="ECO:0000256" key="4">
    <source>
        <dbReference type="ARBA" id="ARBA00022695"/>
    </source>
</evidence>